<sequence>MHPGFVTAVEMLTMPPVCDLPEDRRSGDRCAYCGGVPDVDLGIRLSVLRGEVQVWRPKSCEPCARSRAREVFRGHVDTCARCCGADYCVDARAVHGLGWP</sequence>
<dbReference type="EMBL" id="AGBF01000019">
    <property type="protein sequence ID" value="EGX60075.1"/>
    <property type="molecule type" value="Genomic_DNA"/>
</dbReference>
<organism evidence="1 2">
    <name type="scientific">Streptomyces zinciresistens K42</name>
    <dbReference type="NCBI Taxonomy" id="700597"/>
    <lineage>
        <taxon>Bacteria</taxon>
        <taxon>Bacillati</taxon>
        <taxon>Actinomycetota</taxon>
        <taxon>Actinomycetes</taxon>
        <taxon>Kitasatosporales</taxon>
        <taxon>Streptomycetaceae</taxon>
        <taxon>Streptomyces</taxon>
    </lineage>
</organism>
<keyword evidence="2" id="KW-1185">Reference proteome</keyword>
<evidence type="ECO:0000313" key="2">
    <source>
        <dbReference type="Proteomes" id="UP000004217"/>
    </source>
</evidence>
<reference evidence="1 2" key="1">
    <citation type="submission" date="2011-08" db="EMBL/GenBank/DDBJ databases">
        <authorList>
            <person name="Lin Y."/>
            <person name="Hao X."/>
            <person name="Johnstone L."/>
            <person name="Miller S.J."/>
            <person name="Wei G."/>
            <person name="Rensing C."/>
        </authorList>
    </citation>
    <scope>NUCLEOTIDE SEQUENCE [LARGE SCALE GENOMIC DNA]</scope>
    <source>
        <strain evidence="1 2">K42</strain>
    </source>
</reference>
<protein>
    <submittedName>
        <fullName evidence="1">Uncharacterized protein</fullName>
    </submittedName>
</protein>
<dbReference type="PATRIC" id="fig|700597.3.peg.1782"/>
<gene>
    <name evidence="1" type="ORF">SZN_09141</name>
</gene>
<name>G2G8L0_9ACTN</name>
<accession>G2G8L0</accession>
<dbReference type="Proteomes" id="UP000004217">
    <property type="component" value="Unassembled WGS sequence"/>
</dbReference>
<proteinExistence type="predicted"/>
<dbReference type="AlphaFoldDB" id="G2G8L0"/>
<evidence type="ECO:0000313" key="1">
    <source>
        <dbReference type="EMBL" id="EGX60075.1"/>
    </source>
</evidence>
<comment type="caution">
    <text evidence="1">The sequence shown here is derived from an EMBL/GenBank/DDBJ whole genome shotgun (WGS) entry which is preliminary data.</text>
</comment>